<dbReference type="Proteomes" id="UP000077748">
    <property type="component" value="Chromosome"/>
</dbReference>
<gene>
    <name evidence="1" type="ORF">A9C11_30160</name>
</gene>
<protein>
    <submittedName>
        <fullName evidence="1">Uncharacterized protein</fullName>
    </submittedName>
</protein>
<proteinExistence type="predicted"/>
<accession>A0A1A9KKJ3</accession>
<sequence>MPGFFIVLSRALAHFGRLSCTCRSAPCARIAGRARSYVVFWAPGGMRTVPGFDAAQGSPLSRLRERVGERALLKGIGISANGV</sequence>
<dbReference type="AlphaFoldDB" id="A0A1A9KKJ3"/>
<name>A0A1A9KKJ3_9PSED</name>
<evidence type="ECO:0000313" key="1">
    <source>
        <dbReference type="EMBL" id="ANI17999.1"/>
    </source>
</evidence>
<evidence type="ECO:0000313" key="2">
    <source>
        <dbReference type="Proteomes" id="UP000077748"/>
    </source>
</evidence>
<dbReference type="EMBL" id="CP015878">
    <property type="protein sequence ID" value="ANI17999.1"/>
    <property type="molecule type" value="Genomic_DNA"/>
</dbReference>
<organism evidence="1 2">
    <name type="scientific">Pseudomonas citronellolis</name>
    <dbReference type="NCBI Taxonomy" id="53408"/>
    <lineage>
        <taxon>Bacteria</taxon>
        <taxon>Pseudomonadati</taxon>
        <taxon>Pseudomonadota</taxon>
        <taxon>Gammaproteobacteria</taxon>
        <taxon>Pseudomonadales</taxon>
        <taxon>Pseudomonadaceae</taxon>
        <taxon>Pseudomonas</taxon>
    </lineage>
</organism>
<reference evidence="1 2" key="1">
    <citation type="submission" date="2016-05" db="EMBL/GenBank/DDBJ databases">
        <title>Genome Sequence of Pseudomonas citronellolis Strain SJTE-3, an Estrogens and Persistent Organic Pollutants degradation strain.</title>
        <authorList>
            <person name="Liang R."/>
        </authorList>
    </citation>
    <scope>NUCLEOTIDE SEQUENCE [LARGE SCALE GENOMIC DNA]</scope>
    <source>
        <strain evidence="1 2">SJTE-3</strain>
    </source>
</reference>